<dbReference type="OrthoDB" id="5582002at2759"/>
<keyword evidence="2" id="KW-0812">Transmembrane</keyword>
<protein>
    <submittedName>
        <fullName evidence="3">BQ2448_6267 protein</fullName>
    </submittedName>
</protein>
<evidence type="ECO:0000256" key="2">
    <source>
        <dbReference type="SAM" id="Phobius"/>
    </source>
</evidence>
<dbReference type="AlphaFoldDB" id="A0A238FKQ9"/>
<evidence type="ECO:0000256" key="1">
    <source>
        <dbReference type="SAM" id="MobiDB-lite"/>
    </source>
</evidence>
<evidence type="ECO:0000313" key="3">
    <source>
        <dbReference type="EMBL" id="SCV73837.1"/>
    </source>
</evidence>
<sequence length="272" mass="30416">MGSYKEEAYDTYDDFLKPTPATLQSSHHLQTVSLIHNEQLLEQHHAQRKLEHEHDLVREEQRQRRRREADERRDKWRSYFGDRKQRWVFGIFTALVLLGLLLFFVIPRVPGIDWANENDLDSFTADGGSQSSYMTSPAAFAFSANISIQVDSSSSWIPTRMTSLQATVLDLSSSEVIGTGGIPYGSIALPARGKRNVIIPISFNGSFTSTNSTTYGDVIRACTVNSTSRLLPISVALTFKIQGLVGTKLAKLQSTRTTCPVELGLKNSFPSW</sequence>
<dbReference type="EMBL" id="FMSP01000019">
    <property type="protein sequence ID" value="SCV73837.1"/>
    <property type="molecule type" value="Genomic_DNA"/>
</dbReference>
<gene>
    <name evidence="3" type="ORF">BQ2448_6267</name>
</gene>
<keyword evidence="4" id="KW-1185">Reference proteome</keyword>
<keyword evidence="2" id="KW-0472">Membrane</keyword>
<accession>A0A238FKQ9</accession>
<feature type="region of interest" description="Disordered" evidence="1">
    <location>
        <begin position="48"/>
        <end position="70"/>
    </location>
</feature>
<dbReference type="STRING" id="269621.A0A238FKQ9"/>
<evidence type="ECO:0000313" key="4">
    <source>
        <dbReference type="Proteomes" id="UP000198372"/>
    </source>
</evidence>
<reference evidence="4" key="1">
    <citation type="submission" date="2016-09" db="EMBL/GenBank/DDBJ databases">
        <authorList>
            <person name="Jeantristanb JTB J.-T."/>
            <person name="Ricardo R."/>
        </authorList>
    </citation>
    <scope>NUCLEOTIDE SEQUENCE [LARGE SCALE GENOMIC DNA]</scope>
</reference>
<proteinExistence type="predicted"/>
<organism evidence="3 4">
    <name type="scientific">Microbotryum intermedium</name>
    <dbReference type="NCBI Taxonomy" id="269621"/>
    <lineage>
        <taxon>Eukaryota</taxon>
        <taxon>Fungi</taxon>
        <taxon>Dikarya</taxon>
        <taxon>Basidiomycota</taxon>
        <taxon>Pucciniomycotina</taxon>
        <taxon>Microbotryomycetes</taxon>
        <taxon>Microbotryales</taxon>
        <taxon>Microbotryaceae</taxon>
        <taxon>Microbotryum</taxon>
    </lineage>
</organism>
<dbReference type="Proteomes" id="UP000198372">
    <property type="component" value="Unassembled WGS sequence"/>
</dbReference>
<name>A0A238FKQ9_9BASI</name>
<keyword evidence="2" id="KW-1133">Transmembrane helix</keyword>
<feature type="transmembrane region" description="Helical" evidence="2">
    <location>
        <begin position="87"/>
        <end position="106"/>
    </location>
</feature>